<evidence type="ECO:0000313" key="5">
    <source>
        <dbReference type="EMBL" id="MBB4904374.1"/>
    </source>
</evidence>
<feature type="domain" description="ABC transporter" evidence="4">
    <location>
        <begin position="6"/>
        <end position="233"/>
    </location>
</feature>
<dbReference type="InterPro" id="IPR017871">
    <property type="entry name" value="ABC_transporter-like_CS"/>
</dbReference>
<proteinExistence type="predicted"/>
<dbReference type="SMART" id="SM00382">
    <property type="entry name" value="AAA"/>
    <property type="match status" value="1"/>
</dbReference>
<protein>
    <submittedName>
        <fullName evidence="5">Putative ABC transport system ATP-binding protein</fullName>
    </submittedName>
</protein>
<name>A0A7W7PZV4_9PSEU</name>
<dbReference type="CDD" id="cd03255">
    <property type="entry name" value="ABC_MJ0796_LolCDE_FtsE"/>
    <property type="match status" value="1"/>
</dbReference>
<evidence type="ECO:0000313" key="6">
    <source>
        <dbReference type="Proteomes" id="UP000520767"/>
    </source>
</evidence>
<dbReference type="GO" id="GO:0016887">
    <property type="term" value="F:ATP hydrolysis activity"/>
    <property type="evidence" value="ECO:0007669"/>
    <property type="project" value="InterPro"/>
</dbReference>
<evidence type="ECO:0000256" key="1">
    <source>
        <dbReference type="ARBA" id="ARBA00022448"/>
    </source>
</evidence>
<dbReference type="PROSITE" id="PS00211">
    <property type="entry name" value="ABC_TRANSPORTER_1"/>
    <property type="match status" value="1"/>
</dbReference>
<reference evidence="5 6" key="1">
    <citation type="submission" date="2020-08" db="EMBL/GenBank/DDBJ databases">
        <title>Genomic Encyclopedia of Type Strains, Phase III (KMG-III): the genomes of soil and plant-associated and newly described type strains.</title>
        <authorList>
            <person name="Whitman W."/>
        </authorList>
    </citation>
    <scope>NUCLEOTIDE SEQUENCE [LARGE SCALE GENOMIC DNA]</scope>
    <source>
        <strain evidence="5 6">CECT 8960</strain>
    </source>
</reference>
<evidence type="ECO:0000256" key="3">
    <source>
        <dbReference type="ARBA" id="ARBA00022840"/>
    </source>
</evidence>
<keyword evidence="2" id="KW-0547">Nucleotide-binding</keyword>
<dbReference type="SUPFAM" id="SSF52540">
    <property type="entry name" value="P-loop containing nucleoside triphosphate hydrolases"/>
    <property type="match status" value="1"/>
</dbReference>
<dbReference type="InterPro" id="IPR003593">
    <property type="entry name" value="AAA+_ATPase"/>
</dbReference>
<organism evidence="5 6">
    <name type="scientific">Actinophytocola algeriensis</name>
    <dbReference type="NCBI Taxonomy" id="1768010"/>
    <lineage>
        <taxon>Bacteria</taxon>
        <taxon>Bacillati</taxon>
        <taxon>Actinomycetota</taxon>
        <taxon>Actinomycetes</taxon>
        <taxon>Pseudonocardiales</taxon>
        <taxon>Pseudonocardiaceae</taxon>
    </lineage>
</organism>
<accession>A0A7W7PZV4</accession>
<dbReference type="GO" id="GO:0005524">
    <property type="term" value="F:ATP binding"/>
    <property type="evidence" value="ECO:0007669"/>
    <property type="project" value="UniProtKB-KW"/>
</dbReference>
<dbReference type="GO" id="GO:0005886">
    <property type="term" value="C:plasma membrane"/>
    <property type="evidence" value="ECO:0007669"/>
    <property type="project" value="TreeGrafter"/>
</dbReference>
<sequence length="233" mass="25247">MNEPLIRVTGLTKTLKGQDEPRTILAGVDLTLHSGESIAVLGRSGSGKSTLLSLIGLFDRPDGGQYLLGERDITRIAERKAAALRSSEFGFVFQRFFLLKHLTAAQNVAMALVNGQGWLPRRKRRARAMDALDLMGIAHLAKHKPPRLSGGEQQRVAIARALVREPKILLADEPTGALDTDTGNIVVEALRSATDRGCGLILVTHDHDHAAKMQRMLHLDHGVLAPAPTAVRA</sequence>
<dbReference type="EMBL" id="JACHJQ010000001">
    <property type="protein sequence ID" value="MBB4904374.1"/>
    <property type="molecule type" value="Genomic_DNA"/>
</dbReference>
<dbReference type="Proteomes" id="UP000520767">
    <property type="component" value="Unassembled WGS sequence"/>
</dbReference>
<dbReference type="InterPro" id="IPR015854">
    <property type="entry name" value="ABC_transpr_LolD-like"/>
</dbReference>
<dbReference type="Pfam" id="PF00005">
    <property type="entry name" value="ABC_tran"/>
    <property type="match status" value="1"/>
</dbReference>
<evidence type="ECO:0000259" key="4">
    <source>
        <dbReference type="PROSITE" id="PS50893"/>
    </source>
</evidence>
<dbReference type="InterPro" id="IPR027417">
    <property type="entry name" value="P-loop_NTPase"/>
</dbReference>
<dbReference type="InterPro" id="IPR003439">
    <property type="entry name" value="ABC_transporter-like_ATP-bd"/>
</dbReference>
<dbReference type="PROSITE" id="PS50893">
    <property type="entry name" value="ABC_TRANSPORTER_2"/>
    <property type="match status" value="1"/>
</dbReference>
<gene>
    <name evidence="5" type="ORF">FHR82_000584</name>
</gene>
<comment type="caution">
    <text evidence="5">The sequence shown here is derived from an EMBL/GenBank/DDBJ whole genome shotgun (WGS) entry which is preliminary data.</text>
</comment>
<keyword evidence="3 5" id="KW-0067">ATP-binding</keyword>
<keyword evidence="6" id="KW-1185">Reference proteome</keyword>
<dbReference type="GO" id="GO:0022857">
    <property type="term" value="F:transmembrane transporter activity"/>
    <property type="evidence" value="ECO:0007669"/>
    <property type="project" value="TreeGrafter"/>
</dbReference>
<keyword evidence="1" id="KW-0813">Transport</keyword>
<dbReference type="InterPro" id="IPR017911">
    <property type="entry name" value="MacB-like_ATP-bd"/>
</dbReference>
<dbReference type="Gene3D" id="3.40.50.300">
    <property type="entry name" value="P-loop containing nucleotide triphosphate hydrolases"/>
    <property type="match status" value="1"/>
</dbReference>
<evidence type="ECO:0000256" key="2">
    <source>
        <dbReference type="ARBA" id="ARBA00022741"/>
    </source>
</evidence>
<dbReference type="RefSeq" id="WP_184808633.1">
    <property type="nucleotide sequence ID" value="NZ_JACHJQ010000001.1"/>
</dbReference>
<dbReference type="AlphaFoldDB" id="A0A7W7PZV4"/>
<dbReference type="PANTHER" id="PTHR24220">
    <property type="entry name" value="IMPORT ATP-BINDING PROTEIN"/>
    <property type="match status" value="1"/>
</dbReference>